<dbReference type="InterPro" id="IPR029058">
    <property type="entry name" value="AB_hydrolase_fold"/>
</dbReference>
<proteinExistence type="predicted"/>
<dbReference type="Gene3D" id="3.40.50.1820">
    <property type="entry name" value="alpha/beta hydrolase"/>
    <property type="match status" value="1"/>
</dbReference>
<evidence type="ECO:0000259" key="1">
    <source>
        <dbReference type="Pfam" id="PF12697"/>
    </source>
</evidence>
<accession>A0A0M0K2S9</accession>
<dbReference type="PANTHER" id="PTHR47832">
    <property type="entry name" value="DNA PHOTOLYASE"/>
    <property type="match status" value="1"/>
</dbReference>
<protein>
    <submittedName>
        <fullName evidence="2">Alpha beta fold family protein</fullName>
    </submittedName>
</protein>
<keyword evidence="3" id="KW-1185">Reference proteome</keyword>
<evidence type="ECO:0000313" key="3">
    <source>
        <dbReference type="Proteomes" id="UP000037460"/>
    </source>
</evidence>
<gene>
    <name evidence="2" type="ORF">Ctob_005658</name>
</gene>
<dbReference type="InterPro" id="IPR000073">
    <property type="entry name" value="AB_hydrolase_1"/>
</dbReference>
<dbReference type="EMBL" id="JWZX01001598">
    <property type="protein sequence ID" value="KOO33114.1"/>
    <property type="molecule type" value="Genomic_DNA"/>
</dbReference>
<sequence length="266" mass="28006">MRALGDPDALPPIYALDLVGFGHSEKPGISYTQYTWEAQLVDFAAEVLEGAPVVLAGNSIGGGLVAGAAATLGAQVRGVVLCNTAGVLEPPEEYSPPAESVRDATLRGAVRPYTPVPLLGQPALDLFGEAVISLIFPQIPTRLADIYADRRTNADPAVTVAIQQGAASPGSANVIGSGQKLAPNRPLNEVLNRPNGFGGPVLVAQGKNDRVSGPARAQERAQLFKRLRPGVTVRELDAGHCPHDEVPEQVAQAILEWLPDVVEWRP</sequence>
<evidence type="ECO:0000313" key="2">
    <source>
        <dbReference type="EMBL" id="KOO33114.1"/>
    </source>
</evidence>
<dbReference type="Proteomes" id="UP000037460">
    <property type="component" value="Unassembled WGS sequence"/>
</dbReference>
<dbReference type="Pfam" id="PF12697">
    <property type="entry name" value="Abhydrolase_6"/>
    <property type="match status" value="1"/>
</dbReference>
<dbReference type="AlphaFoldDB" id="A0A0M0K2S9"/>
<dbReference type="SUPFAM" id="SSF53474">
    <property type="entry name" value="alpha/beta-Hydrolases"/>
    <property type="match status" value="1"/>
</dbReference>
<dbReference type="OrthoDB" id="408373at2759"/>
<reference evidence="3" key="1">
    <citation type="journal article" date="2015" name="PLoS Genet.">
        <title>Genome Sequence and Transcriptome Analyses of Chrysochromulina tobin: Metabolic Tools for Enhanced Algal Fitness in the Prominent Order Prymnesiales (Haptophyceae).</title>
        <authorList>
            <person name="Hovde B.T."/>
            <person name="Deodato C.R."/>
            <person name="Hunsperger H.M."/>
            <person name="Ryken S.A."/>
            <person name="Yost W."/>
            <person name="Jha R.K."/>
            <person name="Patterson J."/>
            <person name="Monnat R.J. Jr."/>
            <person name="Barlow S.B."/>
            <person name="Starkenburg S.R."/>
            <person name="Cattolico R.A."/>
        </authorList>
    </citation>
    <scope>NUCLEOTIDE SEQUENCE</scope>
    <source>
        <strain evidence="3">CCMP291</strain>
    </source>
</reference>
<feature type="domain" description="AB hydrolase-1" evidence="1">
    <location>
        <begin position="8"/>
        <end position="253"/>
    </location>
</feature>
<organism evidence="2 3">
    <name type="scientific">Chrysochromulina tobinii</name>
    <dbReference type="NCBI Taxonomy" id="1460289"/>
    <lineage>
        <taxon>Eukaryota</taxon>
        <taxon>Haptista</taxon>
        <taxon>Haptophyta</taxon>
        <taxon>Prymnesiophyceae</taxon>
        <taxon>Prymnesiales</taxon>
        <taxon>Chrysochromulinaceae</taxon>
        <taxon>Chrysochromulina</taxon>
    </lineage>
</organism>
<comment type="caution">
    <text evidence="2">The sequence shown here is derived from an EMBL/GenBank/DDBJ whole genome shotgun (WGS) entry which is preliminary data.</text>
</comment>
<name>A0A0M0K2S9_9EUKA</name>
<dbReference type="PANTHER" id="PTHR47832:SF1">
    <property type="entry name" value="DNA PHOTOLYASE"/>
    <property type="match status" value="1"/>
</dbReference>